<evidence type="ECO:0000313" key="2">
    <source>
        <dbReference type="Proteomes" id="UP000489600"/>
    </source>
</evidence>
<accession>A0A565CCL5</accession>
<dbReference type="EMBL" id="CABITT030000007">
    <property type="protein sequence ID" value="VVB11374.1"/>
    <property type="molecule type" value="Genomic_DNA"/>
</dbReference>
<gene>
    <name evidence="1" type="ORF">ANE_LOCUS21818</name>
</gene>
<dbReference type="AlphaFoldDB" id="A0A565CCL5"/>
<name>A0A565CCL5_9BRAS</name>
<dbReference type="Proteomes" id="UP000489600">
    <property type="component" value="Unassembled WGS sequence"/>
</dbReference>
<reference evidence="1" key="1">
    <citation type="submission" date="2019-07" db="EMBL/GenBank/DDBJ databases">
        <authorList>
            <person name="Dittberner H."/>
        </authorList>
    </citation>
    <scope>NUCLEOTIDE SEQUENCE [LARGE SCALE GENOMIC DNA]</scope>
</reference>
<comment type="caution">
    <text evidence="1">The sequence shown here is derived from an EMBL/GenBank/DDBJ whole genome shotgun (WGS) entry which is preliminary data.</text>
</comment>
<keyword evidence="2" id="KW-1185">Reference proteome</keyword>
<proteinExistence type="predicted"/>
<sequence length="138" mass="15851">MSEIFASKRVSTAECSRHLQISSGLSPKARLKLRLTWLFNRSPKSRSLPSCSNTRVLPVVIYRRFELESPAGGFSRSCYNLPSRRTRYFYPSSSSLRYESYQSWAWPILSIGLVSLSSPSSVLSKTRLCADYLLWCYY</sequence>
<protein>
    <submittedName>
        <fullName evidence="1">Uncharacterized protein</fullName>
    </submittedName>
</protein>
<organism evidence="1 2">
    <name type="scientific">Arabis nemorensis</name>
    <dbReference type="NCBI Taxonomy" id="586526"/>
    <lineage>
        <taxon>Eukaryota</taxon>
        <taxon>Viridiplantae</taxon>
        <taxon>Streptophyta</taxon>
        <taxon>Embryophyta</taxon>
        <taxon>Tracheophyta</taxon>
        <taxon>Spermatophyta</taxon>
        <taxon>Magnoliopsida</taxon>
        <taxon>eudicotyledons</taxon>
        <taxon>Gunneridae</taxon>
        <taxon>Pentapetalae</taxon>
        <taxon>rosids</taxon>
        <taxon>malvids</taxon>
        <taxon>Brassicales</taxon>
        <taxon>Brassicaceae</taxon>
        <taxon>Arabideae</taxon>
        <taxon>Arabis</taxon>
    </lineage>
</organism>
<evidence type="ECO:0000313" key="1">
    <source>
        <dbReference type="EMBL" id="VVB11374.1"/>
    </source>
</evidence>